<evidence type="ECO:0000256" key="3">
    <source>
        <dbReference type="ARBA" id="ARBA00022737"/>
    </source>
</evidence>
<dbReference type="EMBL" id="CACRXK020010924">
    <property type="protein sequence ID" value="CAB4020374.1"/>
    <property type="molecule type" value="Genomic_DNA"/>
</dbReference>
<evidence type="ECO:0000256" key="6">
    <source>
        <dbReference type="SAM" id="MobiDB-lite"/>
    </source>
</evidence>
<dbReference type="CDD" id="cd01756">
    <property type="entry name" value="PLAT_repeat"/>
    <property type="match status" value="1"/>
</dbReference>
<evidence type="ECO:0000256" key="2">
    <source>
        <dbReference type="ARBA" id="ARBA00022729"/>
    </source>
</evidence>
<dbReference type="Gene3D" id="2.60.120.200">
    <property type="match status" value="1"/>
</dbReference>
<dbReference type="Pfam" id="PF00008">
    <property type="entry name" value="EGF"/>
    <property type="match status" value="1"/>
</dbReference>
<keyword evidence="7" id="KW-0675">Receptor</keyword>
<dbReference type="PROSITE" id="PS50095">
    <property type="entry name" value="PLAT"/>
    <property type="match status" value="2"/>
</dbReference>
<dbReference type="SMART" id="SM00321">
    <property type="entry name" value="WSC"/>
    <property type="match status" value="2"/>
</dbReference>
<dbReference type="InterPro" id="IPR000742">
    <property type="entry name" value="EGF"/>
</dbReference>
<dbReference type="SUPFAM" id="SSF49899">
    <property type="entry name" value="Concanavalin A-like lectins/glucanases"/>
    <property type="match status" value="1"/>
</dbReference>
<evidence type="ECO:0000256" key="1">
    <source>
        <dbReference type="ARBA" id="ARBA00022536"/>
    </source>
</evidence>
<dbReference type="Gene3D" id="2.10.25.10">
    <property type="entry name" value="Laminin"/>
    <property type="match status" value="1"/>
</dbReference>
<dbReference type="Pfam" id="PF13385">
    <property type="entry name" value="Laminin_G_3"/>
    <property type="match status" value="1"/>
</dbReference>
<keyword evidence="2" id="KW-0732">Signal</keyword>
<feature type="region of interest" description="Disordered" evidence="6">
    <location>
        <begin position="268"/>
        <end position="307"/>
    </location>
</feature>
<evidence type="ECO:0000256" key="4">
    <source>
        <dbReference type="ARBA" id="ARBA00023157"/>
    </source>
</evidence>
<reference evidence="7" key="1">
    <citation type="submission" date="2020-04" db="EMBL/GenBank/DDBJ databases">
        <authorList>
            <person name="Alioto T."/>
            <person name="Alioto T."/>
            <person name="Gomez Garrido J."/>
        </authorList>
    </citation>
    <scope>NUCLEOTIDE SEQUENCE</scope>
    <source>
        <strain evidence="7">A484AB</strain>
    </source>
</reference>
<keyword evidence="3" id="KW-0677">Repeat</keyword>
<dbReference type="PROSITE" id="PS51212">
    <property type="entry name" value="WSC"/>
    <property type="match status" value="2"/>
</dbReference>
<dbReference type="InterPro" id="IPR036392">
    <property type="entry name" value="PLAT/LH2_dom_sf"/>
</dbReference>
<keyword evidence="1 5" id="KW-0245">EGF-like domain</keyword>
<dbReference type="InterPro" id="IPR001024">
    <property type="entry name" value="PLAT/LH2_dom"/>
</dbReference>
<protein>
    <submittedName>
        <fullName evidence="7">C-type mannose receptor 2</fullName>
    </submittedName>
</protein>
<dbReference type="Gene3D" id="2.60.60.20">
    <property type="entry name" value="PLAT/LH2 domain"/>
    <property type="match status" value="2"/>
</dbReference>
<feature type="disulfide bond" evidence="5">
    <location>
        <begin position="337"/>
        <end position="346"/>
    </location>
</feature>
<organism evidence="7 8">
    <name type="scientific">Paramuricea clavata</name>
    <name type="common">Red gorgonian</name>
    <name type="synonym">Violescent sea-whip</name>
    <dbReference type="NCBI Taxonomy" id="317549"/>
    <lineage>
        <taxon>Eukaryota</taxon>
        <taxon>Metazoa</taxon>
        <taxon>Cnidaria</taxon>
        <taxon>Anthozoa</taxon>
        <taxon>Octocorallia</taxon>
        <taxon>Malacalcyonacea</taxon>
        <taxon>Plexauridae</taxon>
        <taxon>Paramuricea</taxon>
    </lineage>
</organism>
<feature type="compositionally biased region" description="Basic and acidic residues" evidence="6">
    <location>
        <begin position="366"/>
        <end position="375"/>
    </location>
</feature>
<dbReference type="AlphaFoldDB" id="A0A6S7IMK3"/>
<comment type="caution">
    <text evidence="7">The sequence shown here is derived from an EMBL/GenBank/DDBJ whole genome shotgun (WGS) entry which is preliminary data.</text>
</comment>
<proteinExistence type="predicted"/>
<dbReference type="PROSITE" id="PS00022">
    <property type="entry name" value="EGF_1"/>
    <property type="match status" value="1"/>
</dbReference>
<dbReference type="PANTHER" id="PTHR47635">
    <property type="entry name" value="CUB DOMAIN-CONTAINING PROTEIN"/>
    <property type="match status" value="1"/>
</dbReference>
<accession>A0A6S7IMK3</accession>
<dbReference type="Pfam" id="PF01477">
    <property type="entry name" value="PLAT"/>
    <property type="match status" value="2"/>
</dbReference>
<keyword evidence="8" id="KW-1185">Reference proteome</keyword>
<evidence type="ECO:0000313" key="8">
    <source>
        <dbReference type="Proteomes" id="UP001152795"/>
    </source>
</evidence>
<evidence type="ECO:0000313" key="7">
    <source>
        <dbReference type="EMBL" id="CAB4020374.1"/>
    </source>
</evidence>
<feature type="region of interest" description="Disordered" evidence="6">
    <location>
        <begin position="357"/>
        <end position="376"/>
    </location>
</feature>
<dbReference type="SMART" id="SM00181">
    <property type="entry name" value="EGF"/>
    <property type="match status" value="1"/>
</dbReference>
<gene>
    <name evidence="7" type="ORF">PACLA_8A035896</name>
</gene>
<feature type="compositionally biased region" description="Acidic residues" evidence="6">
    <location>
        <begin position="293"/>
        <end position="302"/>
    </location>
</feature>
<dbReference type="CDD" id="cd00054">
    <property type="entry name" value="EGF_CA"/>
    <property type="match status" value="1"/>
</dbReference>
<sequence length="860" mass="96301">MKEGRFYYITVYQKAEKLGDCASVAVEMPSGHFEGPLKQKHLSWKLPDGRTGPGPSSESSALPKPVGLFPLDKTFGGKDVVNQENVILKHVQLTTGPDERKTAYEFSGNKDSYIEIPQTSHLDTQYSMTLLAAIFPTGKNGPIMHYSAEKWGVHFWQYNENQLFVRFVTRDGVFTQPLAARVLQPNKWNEVGASYDNLTGVAQLWHDGKMVKSRNIGQIQLRTQFPIRLGADSRDKRQFKGKISCLQIYNRALTAEQVGSLRNCPVKGLNDGKENTHSGTGLSAPGSSVNQLQEEDTEEEIQGSEVTSVNKCRPNPCQNAARCLIDLKRMDGYRCRCTSDFTGRHCQVSKPDAKSPVVKKATISRPKTEPKEEITATKSVHGSIAKETKNDVYLLYQKVGCYHDNVQQRDLPTRPSMKSVTQEQCVKECAIKDETFSYFGLQDGEQCFCGKSYGKYGRAKNELCNKRCRGNEDENCGGKNNNMIYFYGIGTNYTIRTYTGNALGAGTKANIYLTLFGDKGDSGFRMLSPGDKKYQKGSVDTQVMSLPELGDLRKVRVLHDNSGNDPSWFLDKVVVEDEHGKTYEFSCNQWLSEVSKPDAKSPVVKKATISRPKTEPKEEITATKSVHGSIAKETKNDVYLLYQKVGCYHDNVQQRDLPTRPSMKSVTQEQCVKECAMKDETFSYFGLQDGEQCFCGKSYGKYGRAKNELCNKRCRGNQDENCGGKNNNMIYFYGIGTNYTIRTYTGNALGAGTKANIYLTLFGDKGDSGFRMLSPGDKKYQKGSVDTQVMSLPELGDLRKVRVLHDNSGDDPSWFLDKVVVEDEHGKTYEFSCNQWLSEGQGGGKTERLLTLKKRKRSHI</sequence>
<dbReference type="SUPFAM" id="SSF57196">
    <property type="entry name" value="EGF/Laminin"/>
    <property type="match status" value="1"/>
</dbReference>
<dbReference type="SUPFAM" id="SSF49723">
    <property type="entry name" value="Lipase/lipooxygenase domain (PLAT/LH2 domain)"/>
    <property type="match status" value="2"/>
</dbReference>
<keyword evidence="4 5" id="KW-1015">Disulfide bond</keyword>
<evidence type="ECO:0000256" key="5">
    <source>
        <dbReference type="PROSITE-ProRule" id="PRU00076"/>
    </source>
</evidence>
<comment type="caution">
    <text evidence="5">Lacks conserved residue(s) required for the propagation of feature annotation.</text>
</comment>
<dbReference type="PANTHER" id="PTHR47635:SF2">
    <property type="entry name" value="LAMG-LIKE JELLYROLL FOLD DOMAIN-CONTAINING PROTEIN"/>
    <property type="match status" value="1"/>
</dbReference>
<dbReference type="Pfam" id="PF01822">
    <property type="entry name" value="WSC"/>
    <property type="match status" value="2"/>
</dbReference>
<name>A0A6S7IMK3_PARCT</name>
<dbReference type="InterPro" id="IPR013320">
    <property type="entry name" value="ConA-like_dom_sf"/>
</dbReference>
<dbReference type="OrthoDB" id="5970244at2759"/>
<dbReference type="Proteomes" id="UP001152795">
    <property type="component" value="Unassembled WGS sequence"/>
</dbReference>
<dbReference type="InterPro" id="IPR002889">
    <property type="entry name" value="WSC_carb-bd"/>
</dbReference>
<feature type="compositionally biased region" description="Polar residues" evidence="6">
    <location>
        <begin position="277"/>
        <end position="292"/>
    </location>
</feature>
<dbReference type="FunFam" id="2.10.25.10:FF:000066">
    <property type="entry name" value="FAT atypical cadherin 4"/>
    <property type="match status" value="1"/>
</dbReference>
<dbReference type="PROSITE" id="PS50026">
    <property type="entry name" value="EGF_3"/>
    <property type="match status" value="1"/>
</dbReference>
<feature type="region of interest" description="Disordered" evidence="6">
    <location>
        <begin position="43"/>
        <end position="64"/>
    </location>
</feature>
<dbReference type="SMART" id="SM00308">
    <property type="entry name" value="LH2"/>
    <property type="match status" value="2"/>
</dbReference>